<dbReference type="RefSeq" id="WP_345258129.1">
    <property type="nucleotide sequence ID" value="NZ_BAABGY010000018.1"/>
</dbReference>
<dbReference type="EMBL" id="BAABGY010000018">
    <property type="protein sequence ID" value="GAA4343529.1"/>
    <property type="molecule type" value="Genomic_DNA"/>
</dbReference>
<sequence length="256" mass="29004">MNNTFPIALLLCLLGILGCSPDRSGLERPLAATRISSMRSGALTDSFEYNPDGSLRRFFRSNTAGDVLFEQVYTYVGGRPSQCRINGSGRADYHYPSSDSIRIQVYDVAGNPTWTLRYRIAGTRILEVQESLHTPAGVERRERCVYTYNAAGNIVRTDRYNGHSGNWTLLERVHVLQYDGQPNTTAATEGLPYYLGIDAPVRNNPLREEYRRPDGTVLRTIQHSYQYNALGHKTHSGKTIIELHHPAQVEQFEYRY</sequence>
<dbReference type="Gene3D" id="2.180.10.10">
    <property type="entry name" value="RHS repeat-associated core"/>
    <property type="match status" value="1"/>
</dbReference>
<dbReference type="Proteomes" id="UP001501725">
    <property type="component" value="Unassembled WGS sequence"/>
</dbReference>
<accession>A0ABP8HS38</accession>
<keyword evidence="2" id="KW-1185">Reference proteome</keyword>
<evidence type="ECO:0000313" key="2">
    <source>
        <dbReference type="Proteomes" id="UP001501725"/>
    </source>
</evidence>
<proteinExistence type="predicted"/>
<reference evidence="2" key="1">
    <citation type="journal article" date="2019" name="Int. J. Syst. Evol. Microbiol.">
        <title>The Global Catalogue of Microorganisms (GCM) 10K type strain sequencing project: providing services to taxonomists for standard genome sequencing and annotation.</title>
        <authorList>
            <consortium name="The Broad Institute Genomics Platform"/>
            <consortium name="The Broad Institute Genome Sequencing Center for Infectious Disease"/>
            <person name="Wu L."/>
            <person name="Ma J."/>
        </authorList>
    </citation>
    <scope>NUCLEOTIDE SEQUENCE [LARGE SCALE GENOMIC DNA]</scope>
    <source>
        <strain evidence="2">JCM 17919</strain>
    </source>
</reference>
<comment type="caution">
    <text evidence="1">The sequence shown here is derived from an EMBL/GenBank/DDBJ whole genome shotgun (WGS) entry which is preliminary data.</text>
</comment>
<organism evidence="1 2">
    <name type="scientific">Flaviaesturariibacter amylovorans</name>
    <dbReference type="NCBI Taxonomy" id="1084520"/>
    <lineage>
        <taxon>Bacteria</taxon>
        <taxon>Pseudomonadati</taxon>
        <taxon>Bacteroidota</taxon>
        <taxon>Chitinophagia</taxon>
        <taxon>Chitinophagales</taxon>
        <taxon>Chitinophagaceae</taxon>
        <taxon>Flaviaestuariibacter</taxon>
    </lineage>
</organism>
<name>A0ABP8HS38_9BACT</name>
<evidence type="ECO:0008006" key="3">
    <source>
        <dbReference type="Google" id="ProtNLM"/>
    </source>
</evidence>
<evidence type="ECO:0000313" key="1">
    <source>
        <dbReference type="EMBL" id="GAA4343529.1"/>
    </source>
</evidence>
<protein>
    <recommendedName>
        <fullName evidence="3">YD repeat-containing protein</fullName>
    </recommendedName>
</protein>
<gene>
    <name evidence="1" type="ORF">GCM10023184_43840</name>
</gene>